<evidence type="ECO:0000256" key="1">
    <source>
        <dbReference type="SAM" id="Phobius"/>
    </source>
</evidence>
<keyword evidence="1" id="KW-0472">Membrane</keyword>
<feature type="transmembrane region" description="Helical" evidence="1">
    <location>
        <begin position="7"/>
        <end position="28"/>
    </location>
</feature>
<dbReference type="PANTHER" id="PTHR34368:SF1">
    <property type="entry name" value="OS01G0962200 PROTEIN"/>
    <property type="match status" value="1"/>
</dbReference>
<evidence type="ECO:0000313" key="2">
    <source>
        <dbReference type="EMBL" id="SOD17776.1"/>
    </source>
</evidence>
<dbReference type="Proteomes" id="UP000219335">
    <property type="component" value="Unassembled WGS sequence"/>
</dbReference>
<reference evidence="2 3" key="1">
    <citation type="submission" date="2017-09" db="EMBL/GenBank/DDBJ databases">
        <authorList>
            <person name="Ehlers B."/>
            <person name="Leendertz F.H."/>
        </authorList>
    </citation>
    <scope>NUCLEOTIDE SEQUENCE [LARGE SCALE GENOMIC DNA]</scope>
    <source>
        <strain evidence="2 3">Nm42</strain>
    </source>
</reference>
<dbReference type="EMBL" id="OCMU01000001">
    <property type="protein sequence ID" value="SOD17776.1"/>
    <property type="molecule type" value="Genomic_DNA"/>
</dbReference>
<protein>
    <submittedName>
        <fullName evidence="2">Ceramidase</fullName>
    </submittedName>
</protein>
<feature type="transmembrane region" description="Helical" evidence="1">
    <location>
        <begin position="89"/>
        <end position="109"/>
    </location>
</feature>
<evidence type="ECO:0000313" key="3">
    <source>
        <dbReference type="Proteomes" id="UP000219335"/>
    </source>
</evidence>
<gene>
    <name evidence="2" type="ORF">SAMN06297164_1348</name>
</gene>
<dbReference type="AlphaFoldDB" id="A0A286A7A4"/>
<keyword evidence="1" id="KW-1133">Transmembrane helix</keyword>
<keyword evidence="1" id="KW-0812">Transmembrane</keyword>
<feature type="transmembrane region" description="Helical" evidence="1">
    <location>
        <begin position="142"/>
        <end position="162"/>
    </location>
</feature>
<feature type="transmembrane region" description="Helical" evidence="1">
    <location>
        <begin position="115"/>
        <end position="135"/>
    </location>
</feature>
<feature type="transmembrane region" description="Helical" evidence="1">
    <location>
        <begin position="174"/>
        <end position="191"/>
    </location>
</feature>
<name>A0A286A7A4_9PROT</name>
<sequence length="259" mass="29599">MNLQRQLWIMGGLSVVVIIAAMLLPPIPQSVEYHLFADRRDFFGIPNFSDVVSNLGFLLSGGAGLMFLWRVQRMPTQTTFHHGKESLPYWVLFSSIALVAFGSIYYHWAPDIHRLLWDRIPIVIAIAALLSATLIERGSANIGLRVLPLLVILAVLSVLYWYWTEQQGRGNLNFYIVMQFYLILLIIWISLRFSSRYSHGRDIYQVIALYAFAKVAELLDQSIFAWTDGWVSGHTLKHLIAAYAAYRIVQTLQKRVLLG</sequence>
<proteinExistence type="predicted"/>
<organism evidence="2 3">
    <name type="scientific">Nitrosomonas ureae</name>
    <dbReference type="NCBI Taxonomy" id="44577"/>
    <lineage>
        <taxon>Bacteria</taxon>
        <taxon>Pseudomonadati</taxon>
        <taxon>Pseudomonadota</taxon>
        <taxon>Betaproteobacteria</taxon>
        <taxon>Nitrosomonadales</taxon>
        <taxon>Nitrosomonadaceae</taxon>
        <taxon>Nitrosomonas</taxon>
    </lineage>
</organism>
<dbReference type="PANTHER" id="PTHR34368">
    <property type="entry name" value="OS01G0962200 PROTEIN"/>
    <property type="match status" value="1"/>
</dbReference>
<accession>A0A286A7A4</accession>
<feature type="transmembrane region" description="Helical" evidence="1">
    <location>
        <begin position="48"/>
        <end position="69"/>
    </location>
</feature>